<proteinExistence type="inferred from homology"/>
<keyword evidence="12 22" id="KW-1133">Transmembrane helix</keyword>
<dbReference type="InterPro" id="IPR000719">
    <property type="entry name" value="Prot_kinase_dom"/>
</dbReference>
<keyword evidence="6 20" id="KW-0812">Transmembrane</keyword>
<comment type="similarity">
    <text evidence="20">Belongs to the protein kinase superfamily. Tyr protein kinase family. Insulin receptor subfamily.</text>
</comment>
<comment type="caution">
    <text evidence="26">The sequence shown here is derived from an EMBL/GenBank/DDBJ whole genome shotgun (WGS) entry which is preliminary data.</text>
</comment>
<dbReference type="Pfam" id="PF17870">
    <property type="entry name" value="Insulin_TMD"/>
    <property type="match status" value="1"/>
</dbReference>
<evidence type="ECO:0000256" key="8">
    <source>
        <dbReference type="ARBA" id="ARBA00022737"/>
    </source>
</evidence>
<dbReference type="Gene3D" id="3.80.20.20">
    <property type="entry name" value="Receptor L-domain"/>
    <property type="match status" value="3"/>
</dbReference>
<dbReference type="GO" id="GO:0005899">
    <property type="term" value="C:insulin receptor complex"/>
    <property type="evidence" value="ECO:0007669"/>
    <property type="project" value="TreeGrafter"/>
</dbReference>
<comment type="catalytic activity">
    <reaction evidence="18 20">
        <text>L-tyrosyl-[protein] + ATP = O-phospho-L-tyrosyl-[protein] + ADP + H(+)</text>
        <dbReference type="Rhea" id="RHEA:10596"/>
        <dbReference type="Rhea" id="RHEA-COMP:10136"/>
        <dbReference type="Rhea" id="RHEA-COMP:20101"/>
        <dbReference type="ChEBI" id="CHEBI:15378"/>
        <dbReference type="ChEBI" id="CHEBI:30616"/>
        <dbReference type="ChEBI" id="CHEBI:46858"/>
        <dbReference type="ChEBI" id="CHEBI:61978"/>
        <dbReference type="ChEBI" id="CHEBI:456216"/>
        <dbReference type="EC" id="2.7.10.1"/>
    </reaction>
</comment>
<feature type="binding site" evidence="19">
    <location>
        <position position="1241"/>
    </location>
    <ligand>
        <name>ATP</name>
        <dbReference type="ChEBI" id="CHEBI:30616"/>
    </ligand>
</feature>
<comment type="subcellular location">
    <subcellularLocation>
        <location evidence="1">Cell membrane</location>
        <topology evidence="1">Single-pass type I membrane protein</topology>
    </subcellularLocation>
</comment>
<dbReference type="GO" id="GO:0030424">
    <property type="term" value="C:axon"/>
    <property type="evidence" value="ECO:0007669"/>
    <property type="project" value="TreeGrafter"/>
</dbReference>
<dbReference type="CDD" id="cd05061">
    <property type="entry name" value="PTKc_InsR"/>
    <property type="match status" value="1"/>
</dbReference>
<feature type="domain" description="Fibronectin type-III" evidence="25">
    <location>
        <begin position="1039"/>
        <end position="1136"/>
    </location>
</feature>
<evidence type="ECO:0000256" key="1">
    <source>
        <dbReference type="ARBA" id="ARBA00004251"/>
    </source>
</evidence>
<dbReference type="Pfam" id="PF01030">
    <property type="entry name" value="Recep_L_domain"/>
    <property type="match status" value="2"/>
</dbReference>
<dbReference type="GO" id="GO:0005524">
    <property type="term" value="F:ATP binding"/>
    <property type="evidence" value="ECO:0007669"/>
    <property type="project" value="UniProtKB-UniRule"/>
</dbReference>
<dbReference type="PROSITE" id="PS00107">
    <property type="entry name" value="PROTEIN_KINASE_ATP"/>
    <property type="match status" value="1"/>
</dbReference>
<keyword evidence="17" id="KW-0325">Glycoprotein</keyword>
<dbReference type="FunFam" id="2.60.40.10:FF:000108">
    <property type="entry name" value="Tyrosine-protein kinase receptor"/>
    <property type="match status" value="1"/>
</dbReference>
<dbReference type="InterPro" id="IPR008266">
    <property type="entry name" value="Tyr_kinase_AS"/>
</dbReference>
<evidence type="ECO:0000256" key="19">
    <source>
        <dbReference type="PROSITE-ProRule" id="PRU10141"/>
    </source>
</evidence>
<dbReference type="GO" id="GO:0042593">
    <property type="term" value="P:glucose homeostasis"/>
    <property type="evidence" value="ECO:0007669"/>
    <property type="project" value="TreeGrafter"/>
</dbReference>
<dbReference type="SMART" id="SM00261">
    <property type="entry name" value="FU"/>
    <property type="match status" value="1"/>
</dbReference>
<dbReference type="PROSITE" id="PS00109">
    <property type="entry name" value="PROTEIN_KINASE_TYR"/>
    <property type="match status" value="1"/>
</dbReference>
<dbReference type="InterPro" id="IPR020635">
    <property type="entry name" value="Tyr_kinase_cat_dom"/>
</dbReference>
<keyword evidence="11 19" id="KW-0067">ATP-binding</keyword>
<evidence type="ECO:0000256" key="14">
    <source>
        <dbReference type="ARBA" id="ARBA00023137"/>
    </source>
</evidence>
<keyword evidence="4" id="KW-0808">Transferase</keyword>
<dbReference type="Gene3D" id="2.60.40.10">
    <property type="entry name" value="Immunoglobulins"/>
    <property type="match status" value="4"/>
</dbReference>
<evidence type="ECO:0000256" key="11">
    <source>
        <dbReference type="ARBA" id="ARBA00022840"/>
    </source>
</evidence>
<dbReference type="GO" id="GO:0043560">
    <property type="term" value="F:insulin receptor substrate binding"/>
    <property type="evidence" value="ECO:0007669"/>
    <property type="project" value="TreeGrafter"/>
</dbReference>
<keyword evidence="5" id="KW-0165">Cleavage on pair of basic residues</keyword>
<dbReference type="SUPFAM" id="SSF56112">
    <property type="entry name" value="Protein kinase-like (PK-like)"/>
    <property type="match status" value="1"/>
</dbReference>
<dbReference type="SMART" id="SM00219">
    <property type="entry name" value="TyrKc"/>
    <property type="match status" value="1"/>
</dbReference>
<dbReference type="PROSITE" id="PS50011">
    <property type="entry name" value="PROTEIN_KINASE_DOM"/>
    <property type="match status" value="1"/>
</dbReference>
<dbReference type="Gene3D" id="1.10.510.10">
    <property type="entry name" value="Transferase(Phosphotransferase) domain 1"/>
    <property type="match status" value="1"/>
</dbReference>
<evidence type="ECO:0000256" key="4">
    <source>
        <dbReference type="ARBA" id="ARBA00022679"/>
    </source>
</evidence>
<dbReference type="InterPro" id="IPR013783">
    <property type="entry name" value="Ig-like_fold"/>
</dbReference>
<name>A0A5A9PC32_9TELE</name>
<dbReference type="PRINTS" id="PR00109">
    <property type="entry name" value="TYRKINASE"/>
</dbReference>
<dbReference type="Gene3D" id="2.10.220.10">
    <property type="entry name" value="Hormone Receptor, Insulin-like Growth Factor Receptor 1, Chain A, domain 2"/>
    <property type="match status" value="1"/>
</dbReference>
<dbReference type="GO" id="GO:0051897">
    <property type="term" value="P:positive regulation of phosphatidylinositol 3-kinase/protein kinase B signal transduction"/>
    <property type="evidence" value="ECO:0007669"/>
    <property type="project" value="TreeGrafter"/>
</dbReference>
<evidence type="ECO:0000259" key="25">
    <source>
        <dbReference type="PROSITE" id="PS50853"/>
    </source>
</evidence>
<evidence type="ECO:0000256" key="15">
    <source>
        <dbReference type="ARBA" id="ARBA00023157"/>
    </source>
</evidence>
<evidence type="ECO:0000256" key="13">
    <source>
        <dbReference type="ARBA" id="ARBA00023136"/>
    </source>
</evidence>
<dbReference type="PANTHER" id="PTHR24416:SF535">
    <property type="entry name" value="INSULIN RECEPTOR"/>
    <property type="match status" value="1"/>
</dbReference>
<keyword evidence="13 22" id="KW-0472">Membrane</keyword>
<evidence type="ECO:0000256" key="3">
    <source>
        <dbReference type="ARBA" id="ARBA00022553"/>
    </source>
</evidence>
<keyword evidence="15" id="KW-1015">Disulfide bond</keyword>
<keyword evidence="27" id="KW-1185">Reference proteome</keyword>
<sequence>MRLRTLIVLVASVYTVCNCQQTNGEICSSKNIKNNVTNLRVLENCTVIEGHLKILLMFSTKPEDFRGLSFPKLTVVTDYLLLFRVYGLESLSDLFPNLTVIRGTNLFFNYALVLFEMLQLKEIGLHSLMNITRGAVRVEKNPDLCYLSTLDWSKILDSMEDNYIVANKNDRECGDICPGTAQGKTTCHLTTINGDFGERCWNQKHCQRTDRRGNITAEEVQNIPLCYDPTPYSGIMGYLDRRCSSVSGCYGGEAHKKGISLVDTCEVYSRRWRRPLNGYLPQPANTLVNVEGGSPVGSVKRNGFWIRTRLAWPARIRSQPRSAGEREKREERTTTFIGAADQRRIVTWNESVSEAVHLCPSSCKHRACSRDNQCCHEQCLGGCLEPNNTSKCVACRNYMHHNTCVDRCPPGYYTFKGWRCVNFSFCQELHNKCKQSKSDCHEYVIHDGACIPECPSGYTTVNSTTCHTNMRDVASKEPGGRKERGTNSSLGQARCVHKNNRRLSCVSDPSEKTSHSSLIASSVCHARLNCTPCDGLCPKVCMGQKTVDSVTAAQALRGCTVLNGSLIINIRGGNNIAAELEANLGQLEEITGYLTVRRSYALVSLSFLRKLRVIHGEAQEFGKYSFYAFDNQNLRQLWDWNKHNLTILQGRMFFHHNSKLCMSEIQRMEEVTGTKERQEKNDIASKTNGDQASCESQELKFTHIRTLSDKIIIKWEPFWPPDFRDLLGFMVLYKEAPYKNVTEFDGQDACGSNSWVIADVDPPPRSTDGKNQQEPGHLILPLKPWTQYAIMVKTQLSASDEHKVHGAKSKIVYVRTNATKPSVPLDPISSSNSSSQIILKWKTPNDPNGNITHYLVFCQQQPEASELYKFDYCQKGMKLPTRAPTQVDNEEEHKWNQTEEQGQAQQCCACPKTEKQLKKEAEESEYRKTFENYLHNEVFELRPSRQRRSLVGVANRTFSRLFTTPSSLLNGTATRSPEEEAEANKISFKVYGKESTVISSLRHFTSYQIEIHACNDPTDPSRCSMAAYVSARTMPEEKADDILGKVTYELSEYSVHIRWAEPKDPNGMIILYEVLYKRLGDTEELHHCVSRKNYIVDGGCKLRVVHPGNYTVRIRATSLAGNGSWTEPTHFYVQDLRVDPSNMLKIVIGPVICALLLLLMGGVGFFMFKKKQTEGPTGRLYTSPNPEYFSPDEVYEPDEWEVPREKVNLLRELGQGSFGMVYEGIGKDIIKGESQTRVAVKTVNESASLRERIEFLNEASVMKAFSCHHVVRLLGVVSKGQPTLVVMELMTRGDLKSFLRSLRPDSENNPGRPPPTLKEMIQMAAEIADGMAYLNAKKFVHRDLAARNCMVADDLTVKIGDFGMTRDIYETDYYRKGGKGLLPVRWMAPESLKDGVFTAHSDCWSFGVVLWEISTLAEQPYQGLSNEQVLKFVMDGGFLDRPENCADRVHSLMQMCWHYNPKMRPVFQEIIEMLREDLHPSFQEVSFFYSEENKPPETEEFDMDMENMESIPLDPSSYSQRESCLDGDEGSSVGLRGSYEEHVPYTHMNGKKNGRILSLPRSNPS</sequence>
<keyword evidence="3 20" id="KW-0597">Phosphoprotein</keyword>
<evidence type="ECO:0000256" key="21">
    <source>
        <dbReference type="SAM" id="MobiDB-lite"/>
    </source>
</evidence>
<dbReference type="InterPro" id="IPR006211">
    <property type="entry name" value="Furin-like_Cys-rich_dom"/>
</dbReference>
<evidence type="ECO:0000256" key="5">
    <source>
        <dbReference type="ARBA" id="ARBA00022685"/>
    </source>
</evidence>
<dbReference type="SUPFAM" id="SSF57184">
    <property type="entry name" value="Growth factor receptor domain"/>
    <property type="match status" value="1"/>
</dbReference>
<dbReference type="Pfam" id="PF00757">
    <property type="entry name" value="Furin-like"/>
    <property type="match status" value="1"/>
</dbReference>
<dbReference type="InterPro" id="IPR003961">
    <property type="entry name" value="FN3_dom"/>
</dbReference>
<evidence type="ECO:0000256" key="22">
    <source>
        <dbReference type="SAM" id="Phobius"/>
    </source>
</evidence>
<evidence type="ECO:0000256" key="20">
    <source>
        <dbReference type="RuleBase" id="RU000312"/>
    </source>
</evidence>
<dbReference type="EMBL" id="SOYY01000007">
    <property type="protein sequence ID" value="KAA0719463.1"/>
    <property type="molecule type" value="Genomic_DNA"/>
</dbReference>
<dbReference type="Proteomes" id="UP000324632">
    <property type="component" value="Chromosome 7"/>
</dbReference>
<dbReference type="PANTHER" id="PTHR24416">
    <property type="entry name" value="TYROSINE-PROTEIN KINASE RECEPTOR"/>
    <property type="match status" value="1"/>
</dbReference>
<protein>
    <recommendedName>
        <fullName evidence="20">Tyrosine-protein kinase receptor</fullName>
        <ecNumber evidence="20">2.7.10.1</ecNumber>
    </recommendedName>
</protein>
<dbReference type="SUPFAM" id="SSF52058">
    <property type="entry name" value="L domain-like"/>
    <property type="match status" value="2"/>
</dbReference>
<dbReference type="InterPro" id="IPR036116">
    <property type="entry name" value="FN3_sf"/>
</dbReference>
<dbReference type="InterPro" id="IPR050122">
    <property type="entry name" value="RTK"/>
</dbReference>
<dbReference type="CDD" id="cd00064">
    <property type="entry name" value="FU"/>
    <property type="match status" value="1"/>
</dbReference>
<dbReference type="CDD" id="cd00063">
    <property type="entry name" value="FN3"/>
    <property type="match status" value="2"/>
</dbReference>
<evidence type="ECO:0000256" key="7">
    <source>
        <dbReference type="ARBA" id="ARBA00022729"/>
    </source>
</evidence>
<organism evidence="26 27">
    <name type="scientific">Triplophysa tibetana</name>
    <dbReference type="NCBI Taxonomy" id="1572043"/>
    <lineage>
        <taxon>Eukaryota</taxon>
        <taxon>Metazoa</taxon>
        <taxon>Chordata</taxon>
        <taxon>Craniata</taxon>
        <taxon>Vertebrata</taxon>
        <taxon>Euteleostomi</taxon>
        <taxon>Actinopterygii</taxon>
        <taxon>Neopterygii</taxon>
        <taxon>Teleostei</taxon>
        <taxon>Ostariophysi</taxon>
        <taxon>Cypriniformes</taxon>
        <taxon>Nemacheilidae</taxon>
        <taxon>Triplophysa</taxon>
    </lineage>
</organism>
<dbReference type="InterPro" id="IPR017441">
    <property type="entry name" value="Protein_kinase_ATP_BS"/>
</dbReference>
<feature type="transmembrane region" description="Helical" evidence="22">
    <location>
        <begin position="1146"/>
        <end position="1168"/>
    </location>
</feature>
<dbReference type="GO" id="GO:0043410">
    <property type="term" value="P:positive regulation of MAPK cascade"/>
    <property type="evidence" value="ECO:0007669"/>
    <property type="project" value="TreeGrafter"/>
</dbReference>
<keyword evidence="14" id="KW-0829">Tyrosine-protein kinase</keyword>
<reference evidence="26 27" key="1">
    <citation type="journal article" date="2019" name="Mol. Ecol. Resour.">
        <title>Chromosome-level genome assembly of Triplophysa tibetana, a fish adapted to the harsh high-altitude environment of the Tibetan Plateau.</title>
        <authorList>
            <person name="Yang X."/>
            <person name="Liu H."/>
            <person name="Ma Z."/>
            <person name="Zou Y."/>
            <person name="Zou M."/>
            <person name="Mao Y."/>
            <person name="Li X."/>
            <person name="Wang H."/>
            <person name="Chen T."/>
            <person name="Wang W."/>
            <person name="Yang R."/>
        </authorList>
    </citation>
    <scope>NUCLEOTIDE SEQUENCE [LARGE SCALE GENOMIC DNA]</scope>
    <source>
        <strain evidence="26">TTIB1903HZAU</strain>
        <tissue evidence="26">Muscle</tissue>
    </source>
</reference>
<feature type="signal peptide" evidence="23">
    <location>
        <begin position="1"/>
        <end position="19"/>
    </location>
</feature>
<accession>A0A5A9PC32</accession>
<feature type="domain" description="Fibronectin type-III" evidence="25">
    <location>
        <begin position="823"/>
        <end position="924"/>
    </location>
</feature>
<dbReference type="InterPro" id="IPR036941">
    <property type="entry name" value="Rcpt_L-dom_sf"/>
</dbReference>
<evidence type="ECO:0000256" key="23">
    <source>
        <dbReference type="SAM" id="SignalP"/>
    </source>
</evidence>
<dbReference type="EC" id="2.7.10.1" evidence="20"/>
<dbReference type="FunFam" id="2.60.40.10:FF:000087">
    <property type="entry name" value="Tyrosine-protein kinase receptor"/>
    <property type="match status" value="1"/>
</dbReference>
<dbReference type="Gene3D" id="3.30.200.20">
    <property type="entry name" value="Phosphorylase Kinase, domain 1"/>
    <property type="match status" value="1"/>
</dbReference>
<dbReference type="FunFam" id="1.10.510.10:FF:000050">
    <property type="entry name" value="Tyrosine-protein kinase receptor"/>
    <property type="match status" value="1"/>
</dbReference>
<gene>
    <name evidence="26" type="ORF">E1301_Tti015970</name>
</gene>
<dbReference type="Pfam" id="PF07714">
    <property type="entry name" value="PK_Tyr_Ser-Thr"/>
    <property type="match status" value="1"/>
</dbReference>
<evidence type="ECO:0000256" key="17">
    <source>
        <dbReference type="ARBA" id="ARBA00023180"/>
    </source>
</evidence>
<keyword evidence="10" id="KW-0418">Kinase</keyword>
<evidence type="ECO:0000256" key="12">
    <source>
        <dbReference type="ARBA" id="ARBA00022989"/>
    </source>
</evidence>
<dbReference type="FunFam" id="3.30.200.20:FF:000026">
    <property type="entry name" value="Tyrosine-protein kinase receptor"/>
    <property type="match status" value="1"/>
</dbReference>
<feature type="chain" id="PRO_5023045338" description="Tyrosine-protein kinase receptor" evidence="23">
    <location>
        <begin position="20"/>
        <end position="1565"/>
    </location>
</feature>
<dbReference type="FunFam" id="3.80.20.20:FF:000001">
    <property type="entry name" value="Tyrosine-protein kinase receptor"/>
    <property type="match status" value="1"/>
</dbReference>
<feature type="region of interest" description="Disordered" evidence="21">
    <location>
        <begin position="1511"/>
        <end position="1565"/>
    </location>
</feature>
<dbReference type="FunFam" id="2.10.220.10:FF:000005">
    <property type="entry name" value="Tyrosine-protein kinase receptor"/>
    <property type="match status" value="1"/>
</dbReference>
<keyword evidence="9 19" id="KW-0547">Nucleotide-binding</keyword>
<keyword evidence="8" id="KW-0677">Repeat</keyword>
<dbReference type="InterPro" id="IPR009030">
    <property type="entry name" value="Growth_fac_rcpt_cys_sf"/>
</dbReference>
<evidence type="ECO:0000256" key="6">
    <source>
        <dbReference type="ARBA" id="ARBA00022692"/>
    </source>
</evidence>
<evidence type="ECO:0000259" key="24">
    <source>
        <dbReference type="PROSITE" id="PS50011"/>
    </source>
</evidence>
<dbReference type="InterPro" id="IPR040969">
    <property type="entry name" value="Insulin_TMD"/>
</dbReference>
<evidence type="ECO:0000256" key="10">
    <source>
        <dbReference type="ARBA" id="ARBA00022777"/>
    </source>
</evidence>
<keyword evidence="7 23" id="KW-0732">Signal</keyword>
<dbReference type="InterPro" id="IPR000494">
    <property type="entry name" value="Rcpt_L-dom"/>
</dbReference>
<dbReference type="InterPro" id="IPR006212">
    <property type="entry name" value="Furin_repeat"/>
</dbReference>
<keyword evidence="2" id="KW-1003">Cell membrane</keyword>
<dbReference type="InterPro" id="IPR002011">
    <property type="entry name" value="Tyr_kinase_rcpt_2_CS"/>
</dbReference>
<evidence type="ECO:0000256" key="16">
    <source>
        <dbReference type="ARBA" id="ARBA00023170"/>
    </source>
</evidence>
<dbReference type="SUPFAM" id="SSF49265">
    <property type="entry name" value="Fibronectin type III"/>
    <property type="match status" value="3"/>
</dbReference>
<dbReference type="SMART" id="SM00060">
    <property type="entry name" value="FN3"/>
    <property type="match status" value="3"/>
</dbReference>
<dbReference type="InterPro" id="IPR001245">
    <property type="entry name" value="Ser-Thr/Tyr_kinase_cat_dom"/>
</dbReference>
<dbReference type="PROSITE" id="PS00239">
    <property type="entry name" value="RECEPTOR_TYR_KIN_II"/>
    <property type="match status" value="1"/>
</dbReference>
<keyword evidence="16 20" id="KW-0675">Receptor</keyword>
<evidence type="ECO:0000256" key="9">
    <source>
        <dbReference type="ARBA" id="ARBA00022741"/>
    </source>
</evidence>
<dbReference type="InterPro" id="IPR011009">
    <property type="entry name" value="Kinase-like_dom_sf"/>
</dbReference>
<evidence type="ECO:0000313" key="26">
    <source>
        <dbReference type="EMBL" id="KAA0719463.1"/>
    </source>
</evidence>
<evidence type="ECO:0000256" key="2">
    <source>
        <dbReference type="ARBA" id="ARBA00022475"/>
    </source>
</evidence>
<dbReference type="PROSITE" id="PS50853">
    <property type="entry name" value="FN3"/>
    <property type="match status" value="2"/>
</dbReference>
<evidence type="ECO:0000313" key="27">
    <source>
        <dbReference type="Proteomes" id="UP000324632"/>
    </source>
</evidence>
<evidence type="ECO:0000256" key="18">
    <source>
        <dbReference type="ARBA" id="ARBA00051243"/>
    </source>
</evidence>
<dbReference type="GO" id="GO:0005009">
    <property type="term" value="F:insulin receptor activity"/>
    <property type="evidence" value="ECO:0007669"/>
    <property type="project" value="TreeGrafter"/>
</dbReference>
<feature type="domain" description="Protein kinase" evidence="24">
    <location>
        <begin position="1207"/>
        <end position="1482"/>
    </location>
</feature>